<evidence type="ECO:0000256" key="2">
    <source>
        <dbReference type="ARBA" id="ARBA00022741"/>
    </source>
</evidence>
<evidence type="ECO:0000259" key="4">
    <source>
        <dbReference type="Pfam" id="PF00582"/>
    </source>
</evidence>
<name>A0A1H7QUS1_STRJI</name>
<reference evidence="6" key="1">
    <citation type="submission" date="2016-10" db="EMBL/GenBank/DDBJ databases">
        <authorList>
            <person name="Varghese N."/>
        </authorList>
    </citation>
    <scope>NUCLEOTIDE SEQUENCE [LARGE SCALE GENOMIC DNA]</scope>
    <source>
        <strain evidence="6">DSM 45096 / BCRC 16803 / CGMCC 4.1857 / CIP 109030 / JCM 12277 / KCTC 19219 / NBRC 100920 / 33214</strain>
    </source>
</reference>
<evidence type="ECO:0000313" key="5">
    <source>
        <dbReference type="EMBL" id="SEL51629.1"/>
    </source>
</evidence>
<evidence type="ECO:0000256" key="3">
    <source>
        <dbReference type="ARBA" id="ARBA00022840"/>
    </source>
</evidence>
<evidence type="ECO:0000256" key="1">
    <source>
        <dbReference type="ARBA" id="ARBA00008791"/>
    </source>
</evidence>
<protein>
    <submittedName>
        <fullName evidence="5">Nucleotide-binding universal stress protein, UspA family</fullName>
    </submittedName>
</protein>
<dbReference type="InterPro" id="IPR014729">
    <property type="entry name" value="Rossmann-like_a/b/a_fold"/>
</dbReference>
<dbReference type="SUPFAM" id="SSF52402">
    <property type="entry name" value="Adenine nucleotide alpha hydrolases-like"/>
    <property type="match status" value="2"/>
</dbReference>
<dbReference type="PANTHER" id="PTHR46268:SF27">
    <property type="entry name" value="UNIVERSAL STRESS PROTEIN RV2623"/>
    <property type="match status" value="1"/>
</dbReference>
<keyword evidence="6" id="KW-1185">Reference proteome</keyword>
<sequence>MPKPIVLAVDEDATDDGPSLAWAASEAALRGAELRLLHACGDAAPDYARQFLDTLADGLRKRSPELLAVNVEAVPGDVRDALAAATASAELLVLGARGSGGFPGLLVGSTSLHLAGTAGCPVVVVPDRRGIGAGSVDGRVVVGVDAKDPDEAVLDFAFEAAERRSRSLRAVHAWRYPLLTQGRAMPPVYEKGHIEADEERLLAEVLAGWRQRYPSVDVGEASVRSGAAKELVALSADAALVVVGRHGSHAGPLSRLGSVSLAVVQNALCPVAVVPVG</sequence>
<dbReference type="PANTHER" id="PTHR46268">
    <property type="entry name" value="STRESS RESPONSE PROTEIN NHAX"/>
    <property type="match status" value="1"/>
</dbReference>
<evidence type="ECO:0000313" key="6">
    <source>
        <dbReference type="Proteomes" id="UP000183015"/>
    </source>
</evidence>
<comment type="similarity">
    <text evidence="1">Belongs to the universal stress protein A family.</text>
</comment>
<organism evidence="5 6">
    <name type="scientific">Streptacidiphilus jiangxiensis</name>
    <dbReference type="NCBI Taxonomy" id="235985"/>
    <lineage>
        <taxon>Bacteria</taxon>
        <taxon>Bacillati</taxon>
        <taxon>Actinomycetota</taxon>
        <taxon>Actinomycetes</taxon>
        <taxon>Kitasatosporales</taxon>
        <taxon>Streptomycetaceae</taxon>
        <taxon>Streptacidiphilus</taxon>
    </lineage>
</organism>
<keyword evidence="2" id="KW-0547">Nucleotide-binding</keyword>
<dbReference type="AlphaFoldDB" id="A0A1H7QUS1"/>
<dbReference type="Pfam" id="PF00582">
    <property type="entry name" value="Usp"/>
    <property type="match status" value="2"/>
</dbReference>
<dbReference type="OrthoDB" id="3849533at2"/>
<accession>A0A1H7QUS1</accession>
<feature type="domain" description="UspA" evidence="4">
    <location>
        <begin position="139"/>
        <end position="275"/>
    </location>
</feature>
<dbReference type="GO" id="GO:0005524">
    <property type="term" value="F:ATP binding"/>
    <property type="evidence" value="ECO:0007669"/>
    <property type="project" value="UniProtKB-KW"/>
</dbReference>
<keyword evidence="3" id="KW-0067">ATP-binding</keyword>
<dbReference type="Gene3D" id="3.40.50.620">
    <property type="entry name" value="HUPs"/>
    <property type="match status" value="2"/>
</dbReference>
<gene>
    <name evidence="5" type="ORF">SAMN05414137_109224</name>
</gene>
<dbReference type="EMBL" id="FOAZ01000009">
    <property type="protein sequence ID" value="SEL51629.1"/>
    <property type="molecule type" value="Genomic_DNA"/>
</dbReference>
<dbReference type="PRINTS" id="PR01438">
    <property type="entry name" value="UNVRSLSTRESS"/>
</dbReference>
<dbReference type="eggNOG" id="COG0589">
    <property type="taxonomic scope" value="Bacteria"/>
</dbReference>
<dbReference type="InterPro" id="IPR006015">
    <property type="entry name" value="Universal_stress_UspA"/>
</dbReference>
<dbReference type="InterPro" id="IPR006016">
    <property type="entry name" value="UspA"/>
</dbReference>
<feature type="domain" description="UspA" evidence="4">
    <location>
        <begin position="1"/>
        <end position="126"/>
    </location>
</feature>
<dbReference type="RefSeq" id="WP_042445543.1">
    <property type="nucleotide sequence ID" value="NZ_BBPN01000009.1"/>
</dbReference>
<dbReference type="STRING" id="235985.SAMN05414137_109224"/>
<proteinExistence type="inferred from homology"/>
<dbReference type="Proteomes" id="UP000183015">
    <property type="component" value="Unassembled WGS sequence"/>
</dbReference>